<dbReference type="PANTHER" id="PTHR10642:SF26">
    <property type="entry name" value="RIBONUCLEASE H1"/>
    <property type="match status" value="1"/>
</dbReference>
<dbReference type="GO" id="GO:0046872">
    <property type="term" value="F:metal ion binding"/>
    <property type="evidence" value="ECO:0007669"/>
    <property type="project" value="UniProtKB-KW"/>
</dbReference>
<evidence type="ECO:0000256" key="5">
    <source>
        <dbReference type="ARBA" id="ARBA00012180"/>
    </source>
</evidence>
<dbReference type="CDD" id="cd09277">
    <property type="entry name" value="RNase_HI_bacteria_like"/>
    <property type="match status" value="1"/>
</dbReference>
<dbReference type="GO" id="GO:0004523">
    <property type="term" value="F:RNA-DNA hybrid ribonuclease activity"/>
    <property type="evidence" value="ECO:0007669"/>
    <property type="project" value="UniProtKB-EC"/>
</dbReference>
<keyword evidence="9" id="KW-0255">Endonuclease</keyword>
<dbReference type="GeneID" id="92904015"/>
<dbReference type="InterPro" id="IPR037056">
    <property type="entry name" value="RNase_H1_N_sf"/>
</dbReference>
<name>A0A120I9F0_9LACT</name>
<proteinExistence type="inferred from homology"/>
<dbReference type="Pfam" id="PF00075">
    <property type="entry name" value="RNase_H"/>
    <property type="match status" value="1"/>
</dbReference>
<dbReference type="EMBL" id="CP014160">
    <property type="protein sequence ID" value="AMB94706.1"/>
    <property type="molecule type" value="Genomic_DNA"/>
</dbReference>
<keyword evidence="11" id="KW-0460">Magnesium</keyword>
<evidence type="ECO:0000256" key="8">
    <source>
        <dbReference type="ARBA" id="ARBA00022723"/>
    </source>
</evidence>
<dbReference type="AlphaFoldDB" id="A0A120I9F0"/>
<evidence type="ECO:0000313" key="13">
    <source>
        <dbReference type="EMBL" id="AMB94706.1"/>
    </source>
</evidence>
<comment type="catalytic activity">
    <reaction evidence="1">
        <text>Endonucleolytic cleavage to 5'-phosphomonoester.</text>
        <dbReference type="EC" id="3.1.26.4"/>
    </reaction>
</comment>
<organism evidence="13 15">
    <name type="scientific">Aerococcus sanguinicola</name>
    <dbReference type="NCBI Taxonomy" id="119206"/>
    <lineage>
        <taxon>Bacteria</taxon>
        <taxon>Bacillati</taxon>
        <taxon>Bacillota</taxon>
        <taxon>Bacilli</taxon>
        <taxon>Lactobacillales</taxon>
        <taxon>Aerococcaceae</taxon>
        <taxon>Aerococcus</taxon>
    </lineage>
</organism>
<dbReference type="GO" id="GO:0003676">
    <property type="term" value="F:nucleic acid binding"/>
    <property type="evidence" value="ECO:0007669"/>
    <property type="project" value="InterPro"/>
</dbReference>
<gene>
    <name evidence="13" type="ORF">AWM72_08035</name>
    <name evidence="14" type="ORF">CYJ28_01715</name>
</gene>
<comment type="function">
    <text evidence="3">Endonuclease that specifically degrades the RNA of RNA-DNA hybrids.</text>
</comment>
<dbReference type="Proteomes" id="UP000069912">
    <property type="component" value="Chromosome"/>
</dbReference>
<evidence type="ECO:0000256" key="2">
    <source>
        <dbReference type="ARBA" id="ARBA00001946"/>
    </source>
</evidence>
<dbReference type="Pfam" id="PF01693">
    <property type="entry name" value="Cauli_VI"/>
    <property type="match status" value="1"/>
</dbReference>
<dbReference type="EC" id="3.1.26.4" evidence="5"/>
<evidence type="ECO:0000256" key="6">
    <source>
        <dbReference type="ARBA" id="ARBA00017721"/>
    </source>
</evidence>
<evidence type="ECO:0000256" key="11">
    <source>
        <dbReference type="ARBA" id="ARBA00022842"/>
    </source>
</evidence>
<dbReference type="OrthoDB" id="9811552at2"/>
<evidence type="ECO:0000259" key="12">
    <source>
        <dbReference type="PROSITE" id="PS50879"/>
    </source>
</evidence>
<keyword evidence="10" id="KW-0378">Hydrolase</keyword>
<feature type="domain" description="RNase H type-1" evidence="12">
    <location>
        <begin position="55"/>
        <end position="192"/>
    </location>
</feature>
<evidence type="ECO:0000313" key="15">
    <source>
        <dbReference type="Proteomes" id="UP000069912"/>
    </source>
</evidence>
<dbReference type="GO" id="GO:0043137">
    <property type="term" value="P:DNA replication, removal of RNA primer"/>
    <property type="evidence" value="ECO:0007669"/>
    <property type="project" value="TreeGrafter"/>
</dbReference>
<dbReference type="KEGG" id="asan:AWM72_08035"/>
<evidence type="ECO:0000256" key="1">
    <source>
        <dbReference type="ARBA" id="ARBA00000077"/>
    </source>
</evidence>
<dbReference type="Gene3D" id="3.40.970.10">
    <property type="entry name" value="Ribonuclease H1, N-terminal domain"/>
    <property type="match status" value="1"/>
</dbReference>
<sequence>MKYYAVRKGRKTGIYRSWAECQDQVSGYPNAEFKSFKDKAEAEAFLGKSSSHQSPRAEMEAYVDGSYQPRTKTYGYGGVILYQGQELTYQGGGKKAELLKMRNVSGEMIAAMKAVVYALDQGVAHLAIYYDYAGIEKWATGDWQAKNAYTQAYRDFMQEKGKQVQIHFHKVAAHTGNRYNEWADQLAKAGSQTVQED</sequence>
<dbReference type="Proteomes" id="UP000234239">
    <property type="component" value="Unassembled WGS sequence"/>
</dbReference>
<evidence type="ECO:0000313" key="16">
    <source>
        <dbReference type="Proteomes" id="UP000234239"/>
    </source>
</evidence>
<keyword evidence="7" id="KW-0540">Nuclease</keyword>
<keyword evidence="15" id="KW-1185">Reference proteome</keyword>
<dbReference type="InterPro" id="IPR012337">
    <property type="entry name" value="RNaseH-like_sf"/>
</dbReference>
<protein>
    <recommendedName>
        <fullName evidence="6">Ribonuclease H</fullName>
        <ecNumber evidence="5">3.1.26.4</ecNumber>
    </recommendedName>
</protein>
<reference evidence="13 15" key="1">
    <citation type="journal article" date="2016" name="Genome Announc.">
        <title>Complete Genome Sequences of Aerococcus christensenii CCUG 28831T, Aerococcus sanguinicola CCUG 43001T, Aerococcus urinae CCUG 36881T, Aerococcus urinaeequi CCUG 28094T, Aerococcus urinaehominis CCUG 42038 BT, and Aerococcus viridans CCUG 4311T.</title>
        <authorList>
            <person name="Carkaci D."/>
            <person name="Dargis R."/>
            <person name="Nielsen X.C."/>
            <person name="Skovgaard O."/>
            <person name="Fuursted K."/>
            <person name="Christensen J.J."/>
        </authorList>
    </citation>
    <scope>NUCLEOTIDE SEQUENCE [LARGE SCALE GENOMIC DNA]</scope>
    <source>
        <strain evidence="13 15">CCUG43001</strain>
    </source>
</reference>
<dbReference type="PROSITE" id="PS50879">
    <property type="entry name" value="RNASE_H_1"/>
    <property type="match status" value="1"/>
</dbReference>
<dbReference type="PANTHER" id="PTHR10642">
    <property type="entry name" value="RIBONUCLEASE H1"/>
    <property type="match status" value="1"/>
</dbReference>
<evidence type="ECO:0000256" key="9">
    <source>
        <dbReference type="ARBA" id="ARBA00022759"/>
    </source>
</evidence>
<dbReference type="InterPro" id="IPR036397">
    <property type="entry name" value="RNaseH_sf"/>
</dbReference>
<accession>A0A120I9F0</accession>
<dbReference type="RefSeq" id="WP_067976032.1">
    <property type="nucleotide sequence ID" value="NZ_CAJHKM010000002.1"/>
</dbReference>
<dbReference type="InterPro" id="IPR011320">
    <property type="entry name" value="RNase_H1_N"/>
</dbReference>
<dbReference type="Gene3D" id="3.30.420.10">
    <property type="entry name" value="Ribonuclease H-like superfamily/Ribonuclease H"/>
    <property type="match status" value="1"/>
</dbReference>
<dbReference type="EMBL" id="PKGY01000001">
    <property type="protein sequence ID" value="PKZ23293.1"/>
    <property type="molecule type" value="Genomic_DNA"/>
</dbReference>
<evidence type="ECO:0000256" key="3">
    <source>
        <dbReference type="ARBA" id="ARBA00004065"/>
    </source>
</evidence>
<dbReference type="InterPro" id="IPR002156">
    <property type="entry name" value="RNaseH_domain"/>
</dbReference>
<reference evidence="15" key="2">
    <citation type="submission" date="2016-01" db="EMBL/GenBank/DDBJ databases">
        <title>Six Aerococcus type strain genome sequencing and assembly using PacBio and Illumina Hiseq.</title>
        <authorList>
            <person name="Carkaci D."/>
            <person name="Dargis R."/>
            <person name="Nielsen X.C."/>
            <person name="Skovgaard O."/>
            <person name="Fuursted K."/>
            <person name="Christensen J.J."/>
        </authorList>
    </citation>
    <scope>NUCLEOTIDE SEQUENCE [LARGE SCALE GENOMIC DNA]</scope>
    <source>
        <strain evidence="15">CCUG43001</strain>
    </source>
</reference>
<reference evidence="14 16" key="3">
    <citation type="submission" date="2017-12" db="EMBL/GenBank/DDBJ databases">
        <title>Phylogenetic diversity of female urinary microbiome.</title>
        <authorList>
            <person name="Thomas-White K."/>
            <person name="Wolfe A.J."/>
        </authorList>
    </citation>
    <scope>NUCLEOTIDE SEQUENCE [LARGE SCALE GENOMIC DNA]</scope>
    <source>
        <strain evidence="14 16">UMB0139</strain>
    </source>
</reference>
<comment type="cofactor">
    <cofactor evidence="2">
        <name>Mg(2+)</name>
        <dbReference type="ChEBI" id="CHEBI:18420"/>
    </cofactor>
</comment>
<evidence type="ECO:0000256" key="7">
    <source>
        <dbReference type="ARBA" id="ARBA00022722"/>
    </source>
</evidence>
<evidence type="ECO:0000313" key="14">
    <source>
        <dbReference type="EMBL" id="PKZ23293.1"/>
    </source>
</evidence>
<dbReference type="SUPFAM" id="SSF53098">
    <property type="entry name" value="Ribonuclease H-like"/>
    <property type="match status" value="1"/>
</dbReference>
<dbReference type="SUPFAM" id="SSF55658">
    <property type="entry name" value="L9 N-domain-like"/>
    <property type="match status" value="1"/>
</dbReference>
<evidence type="ECO:0000256" key="4">
    <source>
        <dbReference type="ARBA" id="ARBA00005300"/>
    </source>
</evidence>
<evidence type="ECO:0000256" key="10">
    <source>
        <dbReference type="ARBA" id="ARBA00022801"/>
    </source>
</evidence>
<keyword evidence="8" id="KW-0479">Metal-binding</keyword>
<dbReference type="InterPro" id="IPR050092">
    <property type="entry name" value="RNase_H"/>
</dbReference>
<dbReference type="InterPro" id="IPR009027">
    <property type="entry name" value="Ribosomal_bL9/RNase_H1_N"/>
</dbReference>
<comment type="similarity">
    <text evidence="4">Belongs to the RNase H family.</text>
</comment>
<dbReference type="FunFam" id="3.40.970.10:FF:000002">
    <property type="entry name" value="Ribonuclease H"/>
    <property type="match status" value="1"/>
</dbReference>